<name>A0A0A2TEI0_9BACI</name>
<evidence type="ECO:0000256" key="2">
    <source>
        <dbReference type="PROSITE-ProRule" id="PRU00335"/>
    </source>
</evidence>
<gene>
    <name evidence="4" type="ORF">N782_10065</name>
</gene>
<dbReference type="Pfam" id="PF00440">
    <property type="entry name" value="TetR_N"/>
    <property type="match status" value="1"/>
</dbReference>
<feature type="domain" description="HTH tetR-type" evidence="3">
    <location>
        <begin position="5"/>
        <end position="65"/>
    </location>
</feature>
<dbReference type="RefSeq" id="WP_036818940.1">
    <property type="nucleotide sequence ID" value="NZ_AVBF01000022.1"/>
</dbReference>
<comment type="caution">
    <text evidence="4">The sequence shown here is derived from an EMBL/GenBank/DDBJ whole genome shotgun (WGS) entry which is preliminary data.</text>
</comment>
<dbReference type="InterPro" id="IPR023772">
    <property type="entry name" value="DNA-bd_HTH_TetR-type_CS"/>
</dbReference>
<protein>
    <submittedName>
        <fullName evidence="4">Transcriptional regulator</fullName>
    </submittedName>
</protein>
<dbReference type="PANTHER" id="PTHR30055:SF207">
    <property type="entry name" value="HTH-TYPE TRANSCRIPTIONAL REPRESSOR FATR"/>
    <property type="match status" value="1"/>
</dbReference>
<dbReference type="SUPFAM" id="SSF48498">
    <property type="entry name" value="Tetracyclin repressor-like, C-terminal domain"/>
    <property type="match status" value="1"/>
</dbReference>
<dbReference type="PANTHER" id="PTHR30055">
    <property type="entry name" value="HTH-TYPE TRANSCRIPTIONAL REGULATOR RUTR"/>
    <property type="match status" value="1"/>
</dbReference>
<dbReference type="SUPFAM" id="SSF46689">
    <property type="entry name" value="Homeodomain-like"/>
    <property type="match status" value="1"/>
</dbReference>
<dbReference type="Proteomes" id="UP000030147">
    <property type="component" value="Unassembled WGS sequence"/>
</dbReference>
<evidence type="ECO:0000313" key="4">
    <source>
        <dbReference type="EMBL" id="KGP72813.1"/>
    </source>
</evidence>
<accession>A0A0A2TEI0</accession>
<dbReference type="PRINTS" id="PR00455">
    <property type="entry name" value="HTHTETR"/>
</dbReference>
<dbReference type="InterPro" id="IPR032551">
    <property type="entry name" value="BscR_C"/>
</dbReference>
<evidence type="ECO:0000259" key="3">
    <source>
        <dbReference type="PROSITE" id="PS50977"/>
    </source>
</evidence>
<evidence type="ECO:0000313" key="5">
    <source>
        <dbReference type="Proteomes" id="UP000030147"/>
    </source>
</evidence>
<evidence type="ECO:0000256" key="1">
    <source>
        <dbReference type="ARBA" id="ARBA00023125"/>
    </source>
</evidence>
<proteinExistence type="predicted"/>
<dbReference type="Gene3D" id="1.10.357.10">
    <property type="entry name" value="Tetracycline Repressor, domain 2"/>
    <property type="match status" value="1"/>
</dbReference>
<dbReference type="PROSITE" id="PS01081">
    <property type="entry name" value="HTH_TETR_1"/>
    <property type="match status" value="1"/>
</dbReference>
<keyword evidence="5" id="KW-1185">Reference proteome</keyword>
<dbReference type="PROSITE" id="PS50977">
    <property type="entry name" value="HTH_TETR_2"/>
    <property type="match status" value="1"/>
</dbReference>
<dbReference type="GO" id="GO:0000976">
    <property type="term" value="F:transcription cis-regulatory region binding"/>
    <property type="evidence" value="ECO:0007669"/>
    <property type="project" value="TreeGrafter"/>
</dbReference>
<dbReference type="InterPro" id="IPR050109">
    <property type="entry name" value="HTH-type_TetR-like_transc_reg"/>
</dbReference>
<dbReference type="eggNOG" id="COG1309">
    <property type="taxonomic scope" value="Bacteria"/>
</dbReference>
<reference evidence="4 5" key="1">
    <citation type="journal article" date="2015" name="Stand. Genomic Sci.">
        <title>High quality draft genome sequence of the moderately halophilic bacterium Pontibacillus yanchengensis Y32(T) and comparison among Pontibacillus genomes.</title>
        <authorList>
            <person name="Huang J."/>
            <person name="Qiao Z.X."/>
            <person name="Tang J.W."/>
            <person name="Wang G."/>
        </authorList>
    </citation>
    <scope>NUCLEOTIDE SEQUENCE [LARGE SCALE GENOMIC DNA]</scope>
    <source>
        <strain evidence="4 5">Y32</strain>
    </source>
</reference>
<dbReference type="STRING" id="1385514.N782_10065"/>
<dbReference type="InterPro" id="IPR036271">
    <property type="entry name" value="Tet_transcr_reg_TetR-rel_C_sf"/>
</dbReference>
<organism evidence="4 5">
    <name type="scientific">Pontibacillus yanchengensis Y32</name>
    <dbReference type="NCBI Taxonomy" id="1385514"/>
    <lineage>
        <taxon>Bacteria</taxon>
        <taxon>Bacillati</taxon>
        <taxon>Bacillota</taxon>
        <taxon>Bacilli</taxon>
        <taxon>Bacillales</taxon>
        <taxon>Bacillaceae</taxon>
        <taxon>Pontibacillus</taxon>
    </lineage>
</organism>
<dbReference type="Pfam" id="PF16295">
    <property type="entry name" value="TetR_C_10"/>
    <property type="match status" value="1"/>
</dbReference>
<dbReference type="InterPro" id="IPR009057">
    <property type="entry name" value="Homeodomain-like_sf"/>
</dbReference>
<dbReference type="InterPro" id="IPR001647">
    <property type="entry name" value="HTH_TetR"/>
</dbReference>
<dbReference type="AlphaFoldDB" id="A0A0A2TEI0"/>
<dbReference type="EMBL" id="AVBF01000022">
    <property type="protein sequence ID" value="KGP72813.1"/>
    <property type="molecule type" value="Genomic_DNA"/>
</dbReference>
<feature type="DNA-binding region" description="H-T-H motif" evidence="2">
    <location>
        <begin position="28"/>
        <end position="47"/>
    </location>
</feature>
<dbReference type="GO" id="GO:0003700">
    <property type="term" value="F:DNA-binding transcription factor activity"/>
    <property type="evidence" value="ECO:0007669"/>
    <property type="project" value="TreeGrafter"/>
</dbReference>
<dbReference type="OrthoDB" id="6430772at2"/>
<keyword evidence="1 2" id="KW-0238">DNA-binding</keyword>
<sequence length="191" mass="22188">MEEITSKREHILDAGLHLFAERGFDATTIPMIATKAEVGAGTIYRYFINKENLVNELFQQYVERCITILHEHYPEAGSSPREQFRQIFNGMVQFTNEHEHALYFIKTHNHSHVLNQTSRERFEEMLNFIRSFFEKGKEQGIIRDLPANALIAIVLGAFLELHKLVREGDVDPNEKLFEGVEESCWDAIRAH</sequence>